<evidence type="ECO:0000313" key="1">
    <source>
        <dbReference type="EMBL" id="PWV58620.1"/>
    </source>
</evidence>
<comment type="caution">
    <text evidence="1">The sequence shown here is derived from an EMBL/GenBank/DDBJ whole genome shotgun (WGS) entry which is preliminary data.</text>
</comment>
<protein>
    <submittedName>
        <fullName evidence="1">Uncharacterized protein</fullName>
    </submittedName>
</protein>
<keyword evidence="2" id="KW-1185">Reference proteome</keyword>
<evidence type="ECO:0000313" key="2">
    <source>
        <dbReference type="Proteomes" id="UP000246569"/>
    </source>
</evidence>
<dbReference type="EMBL" id="QGTJ01000015">
    <property type="protein sequence ID" value="PWV58620.1"/>
    <property type="molecule type" value="Genomic_DNA"/>
</dbReference>
<gene>
    <name evidence="1" type="ORF">C7443_11548</name>
</gene>
<dbReference type="RefSeq" id="WP_110020427.1">
    <property type="nucleotide sequence ID" value="NZ_QGTJ01000015.1"/>
</dbReference>
<sequence>MNAPEAVFSVEPVVHRALGPLRRLRVGDFVDLRLTPQEASTLALALHAVREGRSAERQLFLSPIASDGHFNGIVGPDGLTITCVQGQQQADVWLDWGSVESLALALAA</sequence>
<dbReference type="Proteomes" id="UP000246569">
    <property type="component" value="Unassembled WGS sequence"/>
</dbReference>
<proteinExistence type="predicted"/>
<accession>A0A317MRW3</accession>
<name>A0A317MRW3_9GAMM</name>
<dbReference type="AlphaFoldDB" id="A0A317MRW3"/>
<organism evidence="1 2">
    <name type="scientific">Plasticicumulans acidivorans</name>
    <dbReference type="NCBI Taxonomy" id="886464"/>
    <lineage>
        <taxon>Bacteria</taxon>
        <taxon>Pseudomonadati</taxon>
        <taxon>Pseudomonadota</taxon>
        <taxon>Gammaproteobacteria</taxon>
        <taxon>Candidatus Competibacteraceae</taxon>
        <taxon>Plasticicumulans</taxon>
    </lineage>
</organism>
<reference evidence="1 2" key="1">
    <citation type="submission" date="2018-05" db="EMBL/GenBank/DDBJ databases">
        <title>Genomic Encyclopedia of Type Strains, Phase IV (KMG-IV): sequencing the most valuable type-strain genomes for metagenomic binning, comparative biology and taxonomic classification.</title>
        <authorList>
            <person name="Goeker M."/>
        </authorList>
    </citation>
    <scope>NUCLEOTIDE SEQUENCE [LARGE SCALE GENOMIC DNA]</scope>
    <source>
        <strain evidence="1 2">DSM 23606</strain>
    </source>
</reference>